<evidence type="ECO:0000313" key="2">
    <source>
        <dbReference type="EMBL" id="MBO0515906.1"/>
    </source>
</evidence>
<organism evidence="2 3">
    <name type="scientific">Streptomyces beijiangensis</name>
    <dbReference type="NCBI Taxonomy" id="163361"/>
    <lineage>
        <taxon>Bacteria</taxon>
        <taxon>Bacillati</taxon>
        <taxon>Actinomycetota</taxon>
        <taxon>Actinomycetes</taxon>
        <taxon>Kitasatosporales</taxon>
        <taxon>Streptomycetaceae</taxon>
        <taxon>Streptomyces</taxon>
    </lineage>
</organism>
<sequence length="72" mass="7343">MSAGEDVTGGISVTAVTPELPDTLRAKITSGGWFNKATVDTARDAIAPTANPENPHKVNVSDPSPTLALQAA</sequence>
<feature type="region of interest" description="Disordered" evidence="1">
    <location>
        <begin position="47"/>
        <end position="72"/>
    </location>
</feature>
<protein>
    <submittedName>
        <fullName evidence="2">Uncharacterized protein</fullName>
    </submittedName>
</protein>
<gene>
    <name evidence="2" type="ORF">J0695_29620</name>
</gene>
<evidence type="ECO:0000313" key="3">
    <source>
        <dbReference type="Proteomes" id="UP000664167"/>
    </source>
</evidence>
<dbReference type="RefSeq" id="WP_206967148.1">
    <property type="nucleotide sequence ID" value="NZ_BAAAJJ010000003.1"/>
</dbReference>
<evidence type="ECO:0000256" key="1">
    <source>
        <dbReference type="SAM" id="MobiDB-lite"/>
    </source>
</evidence>
<accession>A0A939FCX3</accession>
<keyword evidence="3" id="KW-1185">Reference proteome</keyword>
<dbReference type="EMBL" id="JAFLRJ010000336">
    <property type="protein sequence ID" value="MBO0515906.1"/>
    <property type="molecule type" value="Genomic_DNA"/>
</dbReference>
<name>A0A939FCX3_9ACTN</name>
<comment type="caution">
    <text evidence="2">The sequence shown here is derived from an EMBL/GenBank/DDBJ whole genome shotgun (WGS) entry which is preliminary data.</text>
</comment>
<proteinExistence type="predicted"/>
<dbReference type="AlphaFoldDB" id="A0A939FCX3"/>
<dbReference type="Proteomes" id="UP000664167">
    <property type="component" value="Unassembled WGS sequence"/>
</dbReference>
<reference evidence="2" key="1">
    <citation type="submission" date="2021-03" db="EMBL/GenBank/DDBJ databases">
        <title>Streptomyces poriferae sp. nov., a novel marine sponge-derived Actinobacteria species with anti-MRSA activity.</title>
        <authorList>
            <person name="Sandoval-Powers M."/>
            <person name="Kralova S."/>
            <person name="Nguyen G.-S."/>
            <person name="Fawwal D."/>
            <person name="Degnes K."/>
            <person name="Klinkenberg G."/>
            <person name="Sletta H."/>
            <person name="Wentzel A."/>
            <person name="Liles M.R."/>
        </authorList>
    </citation>
    <scope>NUCLEOTIDE SEQUENCE</scope>
    <source>
        <strain evidence="2">DSM 41794</strain>
    </source>
</reference>